<accession>A0A9P5NLU1</accession>
<dbReference type="Proteomes" id="UP000724874">
    <property type="component" value="Unassembled WGS sequence"/>
</dbReference>
<sequence length="770" mass="86080">MAKMDLPAKIGIRLLTDYLMADSHSGSLVEDAPPTPTPAFSELFDDSTALQSHTGIWGLDAIQDGDTDHGNMDMSQPEGPAVEEVHSEGDGLMIAEAESQPGALPGDIEAMVGGEGQGGNLIKRESLMIRMVNKVKPKSEAVVQQKIKGSAEVKVEVEVKVVIAVVAHKQGNYENFDVEPEDQDKEETFQMYNWEAQGDTDSSAEQQLLSNQTLKQSEKERSQLPATRNRAQVMMFDSLANLATRCYYAEQATAVTEFVYMLCCIQFCLLLIQIAHYMGEHKTDVLKHLVTGYSESTLARYIDDGGKFCLLAGAGSVYLLVILAAAGMKTKIRCIAMDMILCLHHAIRRLLEGETEEVGKAVIEDLIPAISMLREQFDVQFKTMFSMTLLLEERTLPNLLASNLVKSDKFFDSITFNAIVMPRDMTKWGPCLKQLARPQELVKFFRMQRMVLSMSENADGSLLSGSSASRASSPMTCDGDGDGEDDILIPDHALEALWNPTYQDLSECTNIKVINMSFDPDNKQNRKVKYNPGNKKERFCYTAKQCKLAEAGPICHSLEEFEAKLQGNLSSGVKEGHDYIRLQKDTFEGKRFAINDKNGNPLVIGLGDVPEDIRAPLLKGIKMTFANKVKNVSGNKRGNNPFFANHYSQYNRFCTNGHLALPNVPPCQLTRNSIPVRTSSTMPRTSKEIQRDSADYNMLQRLFQELFAWIKKTLKELLPKEYRILSEYVKRLPVDALSPAYPFGGFVLNFNVRAQLDLWEEWVGKLYIYA</sequence>
<feature type="transmembrane region" description="Helical" evidence="1">
    <location>
        <begin position="308"/>
        <end position="328"/>
    </location>
</feature>
<evidence type="ECO:0000313" key="2">
    <source>
        <dbReference type="EMBL" id="KAF8899533.1"/>
    </source>
</evidence>
<keyword evidence="3" id="KW-1185">Reference proteome</keyword>
<organism evidence="2 3">
    <name type="scientific">Gymnopilus junonius</name>
    <name type="common">Spectacular rustgill mushroom</name>
    <name type="synonym">Gymnopilus spectabilis subsp. junonius</name>
    <dbReference type="NCBI Taxonomy" id="109634"/>
    <lineage>
        <taxon>Eukaryota</taxon>
        <taxon>Fungi</taxon>
        <taxon>Dikarya</taxon>
        <taxon>Basidiomycota</taxon>
        <taxon>Agaricomycotina</taxon>
        <taxon>Agaricomycetes</taxon>
        <taxon>Agaricomycetidae</taxon>
        <taxon>Agaricales</taxon>
        <taxon>Agaricineae</taxon>
        <taxon>Hymenogastraceae</taxon>
        <taxon>Gymnopilus</taxon>
    </lineage>
</organism>
<proteinExistence type="predicted"/>
<dbReference type="EMBL" id="JADNYJ010000053">
    <property type="protein sequence ID" value="KAF8899533.1"/>
    <property type="molecule type" value="Genomic_DNA"/>
</dbReference>
<protein>
    <submittedName>
        <fullName evidence="2">Uncharacterized protein</fullName>
    </submittedName>
</protein>
<evidence type="ECO:0000313" key="3">
    <source>
        <dbReference type="Proteomes" id="UP000724874"/>
    </source>
</evidence>
<keyword evidence="1" id="KW-0812">Transmembrane</keyword>
<reference evidence="2" key="1">
    <citation type="submission" date="2020-11" db="EMBL/GenBank/DDBJ databases">
        <authorList>
            <consortium name="DOE Joint Genome Institute"/>
            <person name="Ahrendt S."/>
            <person name="Riley R."/>
            <person name="Andreopoulos W."/>
            <person name="LaButti K."/>
            <person name="Pangilinan J."/>
            <person name="Ruiz-duenas F.J."/>
            <person name="Barrasa J.M."/>
            <person name="Sanchez-Garcia M."/>
            <person name="Camarero S."/>
            <person name="Miyauchi S."/>
            <person name="Serrano A."/>
            <person name="Linde D."/>
            <person name="Babiker R."/>
            <person name="Drula E."/>
            <person name="Ayuso-Fernandez I."/>
            <person name="Pacheco R."/>
            <person name="Padilla G."/>
            <person name="Ferreira P."/>
            <person name="Barriuso J."/>
            <person name="Kellner H."/>
            <person name="Castanera R."/>
            <person name="Alfaro M."/>
            <person name="Ramirez L."/>
            <person name="Pisabarro A.G."/>
            <person name="Kuo A."/>
            <person name="Tritt A."/>
            <person name="Lipzen A."/>
            <person name="He G."/>
            <person name="Yan M."/>
            <person name="Ng V."/>
            <person name="Cullen D."/>
            <person name="Martin F."/>
            <person name="Rosso M.-N."/>
            <person name="Henrissat B."/>
            <person name="Hibbett D."/>
            <person name="Martinez A.T."/>
            <person name="Grigoriev I.V."/>
        </authorList>
    </citation>
    <scope>NUCLEOTIDE SEQUENCE</scope>
    <source>
        <strain evidence="2">AH 44721</strain>
    </source>
</reference>
<comment type="caution">
    <text evidence="2">The sequence shown here is derived from an EMBL/GenBank/DDBJ whole genome shotgun (WGS) entry which is preliminary data.</text>
</comment>
<keyword evidence="1" id="KW-0472">Membrane</keyword>
<dbReference type="OrthoDB" id="2535938at2759"/>
<name>A0A9P5NLU1_GYMJU</name>
<gene>
    <name evidence="2" type="ORF">CPB84DRAFT_1747880</name>
</gene>
<dbReference type="AlphaFoldDB" id="A0A9P5NLU1"/>
<feature type="transmembrane region" description="Helical" evidence="1">
    <location>
        <begin position="258"/>
        <end position="278"/>
    </location>
</feature>
<evidence type="ECO:0000256" key="1">
    <source>
        <dbReference type="SAM" id="Phobius"/>
    </source>
</evidence>
<keyword evidence="1" id="KW-1133">Transmembrane helix</keyword>